<keyword evidence="2" id="KW-1133">Transmembrane helix</keyword>
<evidence type="ECO:0000256" key="2">
    <source>
        <dbReference type="SAM" id="Phobius"/>
    </source>
</evidence>
<feature type="compositionally biased region" description="Basic and acidic residues" evidence="1">
    <location>
        <begin position="389"/>
        <end position="400"/>
    </location>
</feature>
<dbReference type="Proteomes" id="UP000027920">
    <property type="component" value="Unassembled WGS sequence"/>
</dbReference>
<name>A0A072PTT3_9EURO</name>
<dbReference type="AlphaFoldDB" id="A0A072PTT3"/>
<feature type="region of interest" description="Disordered" evidence="1">
    <location>
        <begin position="389"/>
        <end position="427"/>
    </location>
</feature>
<dbReference type="RefSeq" id="XP_013261530.1">
    <property type="nucleotide sequence ID" value="XM_013406076.1"/>
</dbReference>
<evidence type="ECO:0008006" key="5">
    <source>
        <dbReference type="Google" id="ProtNLM"/>
    </source>
</evidence>
<dbReference type="GeneID" id="25278717"/>
<dbReference type="EMBL" id="AMGV01000003">
    <property type="protein sequence ID" value="KEF58940.1"/>
    <property type="molecule type" value="Genomic_DNA"/>
</dbReference>
<dbReference type="OrthoDB" id="4155711at2759"/>
<comment type="caution">
    <text evidence="3">The sequence shown here is derived from an EMBL/GenBank/DDBJ whole genome shotgun (WGS) entry which is preliminary data.</text>
</comment>
<keyword evidence="2" id="KW-0812">Transmembrane</keyword>
<evidence type="ECO:0000313" key="4">
    <source>
        <dbReference type="Proteomes" id="UP000027920"/>
    </source>
</evidence>
<protein>
    <recommendedName>
        <fullName evidence="5">Nucleotide-diphospho-sugar transferase domain-containing protein</fullName>
    </recommendedName>
</protein>
<sequence length="464" mass="52540">MFFFSRLPSYVGITVLFLSLIYLYQNGAIIHSNSDSNEYWTTLQQKSGDQFSQLKSQYHLRPTSSISTTVSLKPNLILSAIDGPSWQDQIFIFMQSLEIAVSEEALQRQRSNSCPAAPVQVKIIVPENLAQDLPSGFQALKQRYPSLDFVGILPEIKDVAVVLRRFQGWSDYLNQHEKQYERVLACDLDVVFQRNPFSMDMKTNVELLYFAEWAGLRIGQCSVHVGWFNQCASPETDSFVSPQQTLSYMHKNRICAGSVYGTARAIKVYMDTMASQLKVSLYRCNDQAMHIHIYYSNLLDKELRHNGVGKAELVPNDEALFGSVGTTPMVTFNEWGEMLNEKGEVQVGVHQYKTHSLLSDIVWRKFGWYAEVGQSGAIPTIARLAEEGEKVSTLEPEKQESGGADSTHTDAEHDLRHAENEKEDADATSYTQYRLLNVSESSCGKHSSLCSCKYDDCQPHYDYY</sequence>
<feature type="compositionally biased region" description="Basic and acidic residues" evidence="1">
    <location>
        <begin position="407"/>
        <end position="420"/>
    </location>
</feature>
<evidence type="ECO:0000313" key="3">
    <source>
        <dbReference type="EMBL" id="KEF58940.1"/>
    </source>
</evidence>
<evidence type="ECO:0000256" key="1">
    <source>
        <dbReference type="SAM" id="MobiDB-lite"/>
    </source>
</evidence>
<gene>
    <name evidence="3" type="ORF">A1O9_03783</name>
</gene>
<organism evidence="3 4">
    <name type="scientific">Exophiala aquamarina CBS 119918</name>
    <dbReference type="NCBI Taxonomy" id="1182545"/>
    <lineage>
        <taxon>Eukaryota</taxon>
        <taxon>Fungi</taxon>
        <taxon>Dikarya</taxon>
        <taxon>Ascomycota</taxon>
        <taxon>Pezizomycotina</taxon>
        <taxon>Eurotiomycetes</taxon>
        <taxon>Chaetothyriomycetidae</taxon>
        <taxon>Chaetothyriales</taxon>
        <taxon>Herpotrichiellaceae</taxon>
        <taxon>Exophiala</taxon>
    </lineage>
</organism>
<reference evidence="3 4" key="1">
    <citation type="submission" date="2013-03" db="EMBL/GenBank/DDBJ databases">
        <title>The Genome Sequence of Exophiala aquamarina CBS 119918.</title>
        <authorList>
            <consortium name="The Broad Institute Genomics Platform"/>
            <person name="Cuomo C."/>
            <person name="de Hoog S."/>
            <person name="Gorbushina A."/>
            <person name="Walker B."/>
            <person name="Young S.K."/>
            <person name="Zeng Q."/>
            <person name="Gargeya S."/>
            <person name="Fitzgerald M."/>
            <person name="Haas B."/>
            <person name="Abouelleil A."/>
            <person name="Allen A.W."/>
            <person name="Alvarado L."/>
            <person name="Arachchi H.M."/>
            <person name="Berlin A.M."/>
            <person name="Chapman S.B."/>
            <person name="Gainer-Dewar J."/>
            <person name="Goldberg J."/>
            <person name="Griggs A."/>
            <person name="Gujja S."/>
            <person name="Hansen M."/>
            <person name="Howarth C."/>
            <person name="Imamovic A."/>
            <person name="Ireland A."/>
            <person name="Larimer J."/>
            <person name="McCowan C."/>
            <person name="Murphy C."/>
            <person name="Pearson M."/>
            <person name="Poon T.W."/>
            <person name="Priest M."/>
            <person name="Roberts A."/>
            <person name="Saif S."/>
            <person name="Shea T."/>
            <person name="Sisk P."/>
            <person name="Sykes S."/>
            <person name="Wortman J."/>
            <person name="Nusbaum C."/>
            <person name="Birren B."/>
        </authorList>
    </citation>
    <scope>NUCLEOTIDE SEQUENCE [LARGE SCALE GENOMIC DNA]</scope>
    <source>
        <strain evidence="3 4">CBS 119918</strain>
    </source>
</reference>
<dbReference type="HOGENOM" id="CLU_549851_0_0_1"/>
<dbReference type="VEuPathDB" id="FungiDB:A1O9_03783"/>
<keyword evidence="2" id="KW-0472">Membrane</keyword>
<proteinExistence type="predicted"/>
<keyword evidence="4" id="KW-1185">Reference proteome</keyword>
<accession>A0A072PTT3</accession>
<feature type="transmembrane region" description="Helical" evidence="2">
    <location>
        <begin position="7"/>
        <end position="24"/>
    </location>
</feature>